<comment type="caution">
    <text evidence="2">The sequence shown here is derived from an EMBL/GenBank/DDBJ whole genome shotgun (WGS) entry which is preliminary data.</text>
</comment>
<feature type="compositionally biased region" description="Polar residues" evidence="1">
    <location>
        <begin position="366"/>
        <end position="380"/>
    </location>
</feature>
<dbReference type="HOGENOM" id="CLU_257600_0_0_1"/>
<feature type="compositionally biased region" description="Polar residues" evidence="1">
    <location>
        <begin position="663"/>
        <end position="673"/>
    </location>
</feature>
<feature type="region of interest" description="Disordered" evidence="1">
    <location>
        <begin position="1074"/>
        <end position="1117"/>
    </location>
</feature>
<feature type="compositionally biased region" description="Polar residues" evidence="1">
    <location>
        <begin position="571"/>
        <end position="583"/>
    </location>
</feature>
<feature type="compositionally biased region" description="Basic and acidic residues" evidence="1">
    <location>
        <begin position="983"/>
        <end position="993"/>
    </location>
</feature>
<sequence length="1352" mass="149352">MPAKNKGKGSQTATSSPPTLDTEFDKLVAYLQKGWTTDGAMPNYTSYRALATLLKKQRTNLDAVDLEVIRRIVLALERDEQNLCDRLPPAVLCILIEAILQAGYCRESERGLFLLAIGILIIQLFRGAPKNIERIELGSNELRCSLNGADVELTSVHIFGDQHLVAQFGEEYLATCYDEVELVDQSEFAGARQEATPLDDDYENGIHENATQQCFITKSPIVLQAVRDEVEQSIDGEAADDKEGVENKDLMGDWFQTFESQPIAIDQGDKLLDDNDMSDKESHVVSEQNETLWNGDVSSASGLTNVISINNIPNDAENNTLNETIQQVLPDDGTKNHPPYHEAEDNTEVEVNRITIESIQEEHSGKNGTKSSNLSASPAGSGQGKSHIHIQTTTSKKQPLASMKGIKSKAKTPITMSQSKEAKNVPSKEQSQSAIEKSRKSRSLPHVHESDMQSDVLSEVDEHDTSTPKLRKQRSTQAEAVAKRKCQQSKTAERKSAQIEKNITPSTTIKSDPNSLDIFDVPPGEDPRLSKLSTRSPVKATKKKPNKSGAAGKRKSVAQAKSQLEKPAPSKNDQNLVRTSQQPARRRNPARKSQKSQDEMDGTVVGSTTEFGVVERQTVLVTKTKVIISNTEQEINVNATAVATRPSEKQSPNQTPVRCDAVQSGSPPKNGNIQEDDYETVLSVANGVESERRINTNAANENSAKSTMAQKLTQRLSSVIDEDCPSANKCVDQKGIATTKVLEPSPKRPSVSHQAPPGPDDVKEKMPTPTAQETDRSIEKSSAERSTRSVEAKVSVADDHSKGTRKRKATLSEASPSKETRHKRQSQENVPIRRSPRIQASKKEKPTETANMETSKLPITGVPEQIFPARVKEGPRKKIANIASLNTTPISKPPLRRSPRLAKGEEDAEVAVSKRLIDESTARKVRMIGFDKNGPKNQGTTSAPADASTKRTLFATKRKLDPAEPTLVVRPLKRQNSSPVEPELEKYDGEDMQPHLASSPPKGTSGQDKPIPLLNRSRYRHVSNSQGSRVTPNGSPRPTASASKVDHISKIQAKLDKTEIPDVKAKEVTSQPPLVFRSGSTFGPKIALGTRTKSRPASLQEDEEETRYVAHHKTKSGQYENVKSKELVTEQKTLADPFLETKESRITSDFNKILQTATTRQNQQRVALPNGKVFGVNSKNKRKVDDENEETFVAEKSDSSVPSMSTDNSSDDMDSEASRSPLKEVSAKDTWNIALRPHYRTFADAVHRVADDMIIRLQGEEEILGLITKQYQQNGKQMMNSVFHTRKQQKAEVVRDLMEKKKALLNTYNNSRGLLAKTSQILKENSITEFEKQWKTKQAGIHEHLAICREQV</sequence>
<feature type="compositionally biased region" description="Polar residues" evidence="1">
    <location>
        <begin position="499"/>
        <end position="514"/>
    </location>
</feature>
<dbReference type="Proteomes" id="UP000005446">
    <property type="component" value="Unassembled WGS sequence"/>
</dbReference>
<dbReference type="InParanoid" id="H0EHK5"/>
<feature type="region of interest" description="Disordered" evidence="1">
    <location>
        <begin position="642"/>
        <end position="676"/>
    </location>
</feature>
<organism evidence="2 3">
    <name type="scientific">Glarea lozoyensis (strain ATCC 74030 / MF5533)</name>
    <dbReference type="NCBI Taxonomy" id="1104152"/>
    <lineage>
        <taxon>Eukaryota</taxon>
        <taxon>Fungi</taxon>
        <taxon>Dikarya</taxon>
        <taxon>Ascomycota</taxon>
        <taxon>Pezizomycotina</taxon>
        <taxon>Leotiomycetes</taxon>
        <taxon>Helotiales</taxon>
        <taxon>Helotiaceae</taxon>
        <taxon>Glarea</taxon>
    </lineage>
</organism>
<evidence type="ECO:0000256" key="1">
    <source>
        <dbReference type="SAM" id="MobiDB-lite"/>
    </source>
</evidence>
<reference evidence="2 3" key="1">
    <citation type="journal article" date="2012" name="Eukaryot. Cell">
        <title>Genome sequence of the fungus Glarea lozoyensis: the first genome sequence of a species from the Helotiaceae family.</title>
        <authorList>
            <person name="Youssar L."/>
            <person name="Gruening B.A."/>
            <person name="Erxleben A."/>
            <person name="Guenther S."/>
            <person name="Huettel W."/>
        </authorList>
    </citation>
    <scope>NUCLEOTIDE SEQUENCE [LARGE SCALE GENOMIC DNA]</scope>
    <source>
        <strain evidence="3">ATCC 74030 / MF5533</strain>
    </source>
</reference>
<feature type="compositionally biased region" description="Basic and acidic residues" evidence="1">
    <location>
        <begin position="332"/>
        <end position="344"/>
    </location>
</feature>
<feature type="region of interest" description="Disordered" evidence="1">
    <location>
        <begin position="738"/>
        <end position="907"/>
    </location>
</feature>
<feature type="region of interest" description="Disordered" evidence="1">
    <location>
        <begin position="1174"/>
        <end position="1223"/>
    </location>
</feature>
<evidence type="ECO:0000313" key="3">
    <source>
        <dbReference type="Proteomes" id="UP000005446"/>
    </source>
</evidence>
<evidence type="ECO:0000313" key="2">
    <source>
        <dbReference type="EMBL" id="EHL02034.1"/>
    </source>
</evidence>
<feature type="compositionally biased region" description="Basic residues" evidence="1">
    <location>
        <begin position="584"/>
        <end position="594"/>
    </location>
</feature>
<name>H0EHK5_GLAL7</name>
<protein>
    <submittedName>
        <fullName evidence="2">Uncharacterized protein</fullName>
    </submittedName>
</protein>
<dbReference type="OrthoDB" id="3557174at2759"/>
<keyword evidence="3" id="KW-1185">Reference proteome</keyword>
<accession>H0EHK5</accession>
<feature type="region of interest" description="Disordered" evidence="1">
    <location>
        <begin position="329"/>
        <end position="604"/>
    </location>
</feature>
<feature type="region of interest" description="Disordered" evidence="1">
    <location>
        <begin position="921"/>
        <end position="1047"/>
    </location>
</feature>
<feature type="compositionally biased region" description="Polar residues" evidence="1">
    <location>
        <begin position="8"/>
        <end position="19"/>
    </location>
</feature>
<feature type="compositionally biased region" description="Polar residues" evidence="1">
    <location>
        <begin position="1022"/>
        <end position="1042"/>
    </location>
</feature>
<gene>
    <name evidence="2" type="ORF">M7I_1987</name>
</gene>
<proteinExistence type="predicted"/>
<feature type="compositionally biased region" description="Basic and acidic residues" evidence="1">
    <location>
        <begin position="773"/>
        <end position="802"/>
    </location>
</feature>
<feature type="compositionally biased region" description="Basic residues" evidence="1">
    <location>
        <begin position="540"/>
        <end position="556"/>
    </location>
</feature>
<feature type="region of interest" description="Disordered" evidence="1">
    <location>
        <begin position="1"/>
        <end position="20"/>
    </location>
</feature>
<dbReference type="EMBL" id="AGUE01000040">
    <property type="protein sequence ID" value="EHL02034.1"/>
    <property type="molecule type" value="Genomic_DNA"/>
</dbReference>